<evidence type="ECO:0000313" key="12">
    <source>
        <dbReference type="EMBL" id="XDQ76904.1"/>
    </source>
</evidence>
<protein>
    <submittedName>
        <fullName evidence="12">Transporter</fullName>
    </submittedName>
</protein>
<keyword evidence="5 11" id="KW-0812">Transmembrane</keyword>
<evidence type="ECO:0000256" key="2">
    <source>
        <dbReference type="ARBA" id="ARBA00006434"/>
    </source>
</evidence>
<keyword evidence="7 11" id="KW-1133">Transmembrane helix</keyword>
<comment type="similarity">
    <text evidence="2 9">Belongs to the sodium:solute symporter (SSF) (TC 2.A.21) family.</text>
</comment>
<feature type="transmembrane region" description="Helical" evidence="11">
    <location>
        <begin position="389"/>
        <end position="409"/>
    </location>
</feature>
<keyword evidence="6" id="KW-0769">Symport</keyword>
<feature type="transmembrane region" description="Helical" evidence="11">
    <location>
        <begin position="99"/>
        <end position="119"/>
    </location>
</feature>
<feature type="compositionally biased region" description="Basic and acidic residues" evidence="10">
    <location>
        <begin position="448"/>
        <end position="469"/>
    </location>
</feature>
<dbReference type="PANTHER" id="PTHR48086">
    <property type="entry name" value="SODIUM/PROLINE SYMPORTER-RELATED"/>
    <property type="match status" value="1"/>
</dbReference>
<keyword evidence="8 11" id="KW-0472">Membrane</keyword>
<dbReference type="Pfam" id="PF00474">
    <property type="entry name" value="SSF"/>
    <property type="match status" value="1"/>
</dbReference>
<accession>A0AB39TBZ5</accession>
<evidence type="ECO:0000256" key="7">
    <source>
        <dbReference type="ARBA" id="ARBA00022989"/>
    </source>
</evidence>
<feature type="transmembrane region" description="Helical" evidence="11">
    <location>
        <begin position="67"/>
        <end position="93"/>
    </location>
</feature>
<dbReference type="InterPro" id="IPR038377">
    <property type="entry name" value="Na/Glc_symporter_sf"/>
</dbReference>
<sequence length="469" mass="48886">MTVVALFAISGAIALFGYDGFASAVDSVLALGALLLLAGRIRASGHYTLGGLFSLRASGRGPRTAAAVVTLVITIPLLIVQLRAAGISAALLLGMSSNAAQVLCTVLMGCLVACFAGVADLRGTSFVQVVKVPVTLVTLAVVALLALRKFSWSPGALLSAAVEQSTDPDAYLSRGLWAHTAGLGPVNTISDHVVVVLGTAMMPHLILRVAAARNGWCARRSTSIAVGLTSAFYLLLITVGFAAAAVVGSEVIGGVDANGQGAPILLASGVLDRASTARVVLITVMACLAFLAVLTAVTSVTFAAAVSLTRDVIVRNGRPLTDQGEIRALRSVVVALCVGGLALSVAVSQYPVEFLVTFSLSVAATCVFPALVYSFYWPGFNRRGLSWSVYGGLFLCTVLTFCSPVVSGTDYALWPEAAFDWYPFHTPGLFSVPVAFLLGRLGSRRPSRREEGDSRNPGHDRVEAERTGW</sequence>
<feature type="transmembrane region" description="Helical" evidence="11">
    <location>
        <begin position="126"/>
        <end position="147"/>
    </location>
</feature>
<organism evidence="12">
    <name type="scientific">Streptomyces sp. R44</name>
    <dbReference type="NCBI Taxonomy" id="3238633"/>
    <lineage>
        <taxon>Bacteria</taxon>
        <taxon>Bacillati</taxon>
        <taxon>Actinomycetota</taxon>
        <taxon>Actinomycetes</taxon>
        <taxon>Kitasatosporales</taxon>
        <taxon>Streptomycetaceae</taxon>
        <taxon>Streptomyces</taxon>
    </lineage>
</organism>
<dbReference type="GO" id="GO:0015293">
    <property type="term" value="F:symporter activity"/>
    <property type="evidence" value="ECO:0007669"/>
    <property type="project" value="UniProtKB-KW"/>
</dbReference>
<feature type="transmembrane region" description="Helical" evidence="11">
    <location>
        <begin position="279"/>
        <end position="308"/>
    </location>
</feature>
<evidence type="ECO:0000256" key="5">
    <source>
        <dbReference type="ARBA" id="ARBA00022692"/>
    </source>
</evidence>
<feature type="region of interest" description="Disordered" evidence="10">
    <location>
        <begin position="445"/>
        <end position="469"/>
    </location>
</feature>
<dbReference type="GO" id="GO:0006847">
    <property type="term" value="P:plasma membrane acetate transport"/>
    <property type="evidence" value="ECO:0007669"/>
    <property type="project" value="TreeGrafter"/>
</dbReference>
<keyword evidence="3" id="KW-0813">Transport</keyword>
<evidence type="ECO:0000256" key="1">
    <source>
        <dbReference type="ARBA" id="ARBA00004651"/>
    </source>
</evidence>
<feature type="transmembrane region" description="Helical" evidence="11">
    <location>
        <begin position="354"/>
        <end position="377"/>
    </location>
</feature>
<evidence type="ECO:0000256" key="3">
    <source>
        <dbReference type="ARBA" id="ARBA00022448"/>
    </source>
</evidence>
<dbReference type="Gene3D" id="1.20.1730.10">
    <property type="entry name" value="Sodium/glucose cotransporter"/>
    <property type="match status" value="1"/>
</dbReference>
<evidence type="ECO:0000256" key="6">
    <source>
        <dbReference type="ARBA" id="ARBA00022847"/>
    </source>
</evidence>
<dbReference type="EMBL" id="CP163444">
    <property type="protein sequence ID" value="XDQ76904.1"/>
    <property type="molecule type" value="Genomic_DNA"/>
</dbReference>
<dbReference type="GO" id="GO:0015123">
    <property type="term" value="F:acetate transmembrane transporter activity"/>
    <property type="evidence" value="ECO:0007669"/>
    <property type="project" value="TreeGrafter"/>
</dbReference>
<evidence type="ECO:0000256" key="8">
    <source>
        <dbReference type="ARBA" id="ARBA00023136"/>
    </source>
</evidence>
<dbReference type="InterPro" id="IPR001734">
    <property type="entry name" value="Na/solute_symporter"/>
</dbReference>
<comment type="subcellular location">
    <subcellularLocation>
        <location evidence="1">Cell membrane</location>
        <topology evidence="1">Multi-pass membrane protein</topology>
    </subcellularLocation>
</comment>
<dbReference type="PANTHER" id="PTHR48086:SF6">
    <property type="entry name" value="CATION_ACETATE SYMPORTER ACTP"/>
    <property type="match status" value="1"/>
</dbReference>
<dbReference type="AlphaFoldDB" id="A0AB39TBZ5"/>
<evidence type="ECO:0000256" key="9">
    <source>
        <dbReference type="RuleBase" id="RU362091"/>
    </source>
</evidence>
<evidence type="ECO:0000256" key="10">
    <source>
        <dbReference type="SAM" id="MobiDB-lite"/>
    </source>
</evidence>
<dbReference type="InterPro" id="IPR050277">
    <property type="entry name" value="Sodium:Solute_Symporter"/>
</dbReference>
<reference evidence="12" key="1">
    <citation type="submission" date="2024-07" db="EMBL/GenBank/DDBJ databases">
        <authorList>
            <person name="Yu S.T."/>
        </authorList>
    </citation>
    <scope>NUCLEOTIDE SEQUENCE</scope>
    <source>
        <strain evidence="12">R44</strain>
    </source>
</reference>
<evidence type="ECO:0000256" key="4">
    <source>
        <dbReference type="ARBA" id="ARBA00022475"/>
    </source>
</evidence>
<proteinExistence type="inferred from homology"/>
<name>A0AB39TBZ5_9ACTN</name>
<gene>
    <name evidence="12" type="ORF">AB5J54_35865</name>
</gene>
<dbReference type="GO" id="GO:0005886">
    <property type="term" value="C:plasma membrane"/>
    <property type="evidence" value="ECO:0007669"/>
    <property type="project" value="UniProtKB-SubCell"/>
</dbReference>
<feature type="transmembrane region" description="Helical" evidence="11">
    <location>
        <begin position="328"/>
        <end position="348"/>
    </location>
</feature>
<feature type="transmembrane region" description="Helical" evidence="11">
    <location>
        <begin position="421"/>
        <end position="439"/>
    </location>
</feature>
<evidence type="ECO:0000256" key="11">
    <source>
        <dbReference type="SAM" id="Phobius"/>
    </source>
</evidence>
<dbReference type="RefSeq" id="WP_369149567.1">
    <property type="nucleotide sequence ID" value="NZ_CP163444.1"/>
</dbReference>
<keyword evidence="4" id="KW-1003">Cell membrane</keyword>
<dbReference type="PROSITE" id="PS50283">
    <property type="entry name" value="NA_SOLUT_SYMP_3"/>
    <property type="match status" value="1"/>
</dbReference>
<feature type="transmembrane region" description="Helical" evidence="11">
    <location>
        <begin position="193"/>
        <end position="211"/>
    </location>
</feature>
<feature type="transmembrane region" description="Helical" evidence="11">
    <location>
        <begin position="223"/>
        <end position="247"/>
    </location>
</feature>